<dbReference type="EMBL" id="VUJX02000002">
    <property type="protein sequence ID" value="KAL0941618.1"/>
    <property type="molecule type" value="Genomic_DNA"/>
</dbReference>
<accession>A0ACC3ZBV9</accession>
<gene>
    <name evidence="1" type="ORF">CTRU02_204381</name>
</gene>
<sequence>MSSLRVGVIGATGMTGSHAAVELLNRGHKVVGISRSPSRLGKHERYEPKSIELGNSDVMEIAKQLHGLDVVVNAYGPHSQLGSAFAYRSFVEMTRKILLASKEAKVPYFVMVGGAGSLELPDRPYMTAADDASFFSAYGRAMIASEAYITHCQDWDDNFAARLRAARDSWLAEREGRGTEETREVLASMDKTMSDMSSQGVDFITGARATYMFFDGNTSFKWTYISPPPLYRPGTRTGLYEVVLDRMPLQLEENGEGGDNLFTFEGRLQSISVTDMAVAIADEVEQQTKVWKHWCPYTKGLDDKPGPTYATIERPI</sequence>
<organism evidence="1 2">
    <name type="scientific">Colletotrichum truncatum</name>
    <name type="common">Anthracnose fungus</name>
    <name type="synonym">Colletotrichum capsici</name>
    <dbReference type="NCBI Taxonomy" id="5467"/>
    <lineage>
        <taxon>Eukaryota</taxon>
        <taxon>Fungi</taxon>
        <taxon>Dikarya</taxon>
        <taxon>Ascomycota</taxon>
        <taxon>Pezizomycotina</taxon>
        <taxon>Sordariomycetes</taxon>
        <taxon>Hypocreomycetidae</taxon>
        <taxon>Glomerellales</taxon>
        <taxon>Glomerellaceae</taxon>
        <taxon>Colletotrichum</taxon>
        <taxon>Colletotrichum truncatum species complex</taxon>
    </lineage>
</organism>
<evidence type="ECO:0000313" key="2">
    <source>
        <dbReference type="Proteomes" id="UP000805649"/>
    </source>
</evidence>
<name>A0ACC3ZBV9_COLTU</name>
<reference evidence="1 2" key="1">
    <citation type="journal article" date="2020" name="Phytopathology">
        <title>Genome Sequence Resources of Colletotrichum truncatum, C. plurivorum, C. musicola, and C. sojae: Four Species Pathogenic to Soybean (Glycine max).</title>
        <authorList>
            <person name="Rogerio F."/>
            <person name="Boufleur T.R."/>
            <person name="Ciampi-Guillardi M."/>
            <person name="Sukno S.A."/>
            <person name="Thon M.R."/>
            <person name="Massola Junior N.S."/>
            <person name="Baroncelli R."/>
        </authorList>
    </citation>
    <scope>NUCLEOTIDE SEQUENCE [LARGE SCALE GENOMIC DNA]</scope>
    <source>
        <strain evidence="1 2">CMES1059</strain>
    </source>
</reference>
<comment type="caution">
    <text evidence="1">The sequence shown here is derived from an EMBL/GenBank/DDBJ whole genome shotgun (WGS) entry which is preliminary data.</text>
</comment>
<keyword evidence="2" id="KW-1185">Reference proteome</keyword>
<proteinExistence type="predicted"/>
<protein>
    <submittedName>
        <fullName evidence="1">Nad-dependent epimerase dehydratase</fullName>
    </submittedName>
</protein>
<evidence type="ECO:0000313" key="1">
    <source>
        <dbReference type="EMBL" id="KAL0941618.1"/>
    </source>
</evidence>
<dbReference type="Proteomes" id="UP000805649">
    <property type="component" value="Unassembled WGS sequence"/>
</dbReference>